<dbReference type="Pfam" id="PF07593">
    <property type="entry name" value="UnbV_ASPIC"/>
    <property type="match status" value="1"/>
</dbReference>
<reference evidence="3 4" key="1">
    <citation type="submission" date="2018-06" db="EMBL/GenBank/DDBJ databases">
        <title>Natronomonas sp. F16-60 a new haloarchaeon isolated from a solar saltern of Isla Cristina, Huelva, Spain.</title>
        <authorList>
            <person name="Duran-Viseras A."/>
            <person name="Sanchez-Porro C."/>
            <person name="Ventosa A."/>
        </authorList>
    </citation>
    <scope>NUCLEOTIDE SEQUENCE [LARGE SCALE GENOMIC DNA]</scope>
    <source>
        <strain evidence="3 4">F16-60</strain>
    </source>
</reference>
<dbReference type="InParanoid" id="A0A554NC59"/>
<organism evidence="3 4">
    <name type="scientific">Haloglomus irregulare</name>
    <dbReference type="NCBI Taxonomy" id="2234134"/>
    <lineage>
        <taxon>Archaea</taxon>
        <taxon>Methanobacteriati</taxon>
        <taxon>Methanobacteriota</taxon>
        <taxon>Stenosarchaea group</taxon>
        <taxon>Halobacteria</taxon>
        <taxon>Halobacteriales</taxon>
        <taxon>Natronomonadaceae</taxon>
        <taxon>Haloglomus</taxon>
    </lineage>
</organism>
<comment type="caution">
    <text evidence="3">The sequence shown here is derived from an EMBL/GenBank/DDBJ whole genome shotgun (WGS) entry which is preliminary data.</text>
</comment>
<dbReference type="InterPro" id="IPR027039">
    <property type="entry name" value="Crtac1"/>
</dbReference>
<dbReference type="InterPro" id="IPR011519">
    <property type="entry name" value="UnbV_ASPIC"/>
</dbReference>
<feature type="domain" description="ASPIC/UnbV" evidence="2">
    <location>
        <begin position="425"/>
        <end position="492"/>
    </location>
</feature>
<dbReference type="EMBL" id="QMDX01000003">
    <property type="protein sequence ID" value="TSD14600.1"/>
    <property type="molecule type" value="Genomic_DNA"/>
</dbReference>
<dbReference type="Pfam" id="PF13517">
    <property type="entry name" value="FG-GAP_3"/>
    <property type="match status" value="1"/>
</dbReference>
<evidence type="ECO:0000313" key="3">
    <source>
        <dbReference type="EMBL" id="TSD14600.1"/>
    </source>
</evidence>
<keyword evidence="4" id="KW-1185">Reference proteome</keyword>
<gene>
    <name evidence="3" type="ORF">DP107_06335</name>
</gene>
<accession>A0A554NC59</accession>
<evidence type="ECO:0000256" key="1">
    <source>
        <dbReference type="ARBA" id="ARBA00022729"/>
    </source>
</evidence>
<dbReference type="PANTHER" id="PTHR16026">
    <property type="entry name" value="CARTILAGE ACIDIC PROTEIN 1"/>
    <property type="match status" value="1"/>
</dbReference>
<evidence type="ECO:0000259" key="2">
    <source>
        <dbReference type="Pfam" id="PF07593"/>
    </source>
</evidence>
<proteinExistence type="predicted"/>
<name>A0A554NC59_9EURY</name>
<dbReference type="OrthoDB" id="321240at2157"/>
<keyword evidence="1" id="KW-0732">Signal</keyword>
<dbReference type="InterPro" id="IPR028994">
    <property type="entry name" value="Integrin_alpha_N"/>
</dbReference>
<dbReference type="Proteomes" id="UP000319894">
    <property type="component" value="Unassembled WGS sequence"/>
</dbReference>
<protein>
    <submittedName>
        <fullName evidence="3">CRTAC1 family protein</fullName>
    </submittedName>
</protein>
<dbReference type="SUPFAM" id="SSF69318">
    <property type="entry name" value="Integrin alpha N-terminal domain"/>
    <property type="match status" value="1"/>
</dbReference>
<dbReference type="AlphaFoldDB" id="A0A554NC59"/>
<dbReference type="InterPro" id="IPR013517">
    <property type="entry name" value="FG-GAP"/>
</dbReference>
<dbReference type="PANTHER" id="PTHR16026:SF0">
    <property type="entry name" value="CARTILAGE ACIDIC PROTEIN 1"/>
    <property type="match status" value="1"/>
</dbReference>
<sequence>MLVDRSDLLPDREPIRATGVGVTTYDGTPHALVAGYGEANRLFRGGDGELVDAVEALRRATARGSDRYGEAAPVADPGGHAVGVAAADADGDGVEEWYVHNAGPFAREVVEPEAGSGVGNPEPDRLLDPHGVGDDGADGPAGWLDLLADGRNRRGRNLRVGRSVAALDRTGDGVYAFLVTGDASPARLQTVAAGSVTDRADRIGIDFLGGGRAALAGPLRPPPDGADAGVRMDLFLGMERGPNLLLRNEGGGFTDFAPEQGVSDSHGDARGAALVDLGDGPGLVQVTDGDRNRLWPLRRDAAGDVAPDGLAEPGPARTVVAADLDNDGAEELFVACHGAPNRLLRRVGADHRDGPGWARVDPGPATEPDRPTTGAVAADLDGDGCPELLVAHGGPEPEPLSLFRADADGNDWLRVRPRTPQGAPARGALVTLEPDDEPDQRRAVDAGSGYCCQGEPVAHFGLAHTTPRAVRVAWPDGETRTRVEAPAPNQVLDVPFPG</sequence>
<dbReference type="RefSeq" id="WP_144261316.1">
    <property type="nucleotide sequence ID" value="NZ_QMDX01000003.1"/>
</dbReference>
<evidence type="ECO:0000313" key="4">
    <source>
        <dbReference type="Proteomes" id="UP000319894"/>
    </source>
</evidence>